<dbReference type="Pfam" id="PF14529">
    <property type="entry name" value="Exo_endo_phos_2"/>
    <property type="match status" value="1"/>
</dbReference>
<name>A0A4Y2LVW4_ARAVE</name>
<dbReference type="SUPFAM" id="SSF56219">
    <property type="entry name" value="DNase I-like"/>
    <property type="match status" value="1"/>
</dbReference>
<dbReference type="Proteomes" id="UP000499080">
    <property type="component" value="Unassembled WGS sequence"/>
</dbReference>
<dbReference type="OrthoDB" id="6437038at2759"/>
<dbReference type="PANTHER" id="PTHR33273:SF4">
    <property type="entry name" value="ENDONUCLEASE_EXONUCLEASE_PHOSPHATASE DOMAIN-CONTAINING PROTEIN"/>
    <property type="match status" value="1"/>
</dbReference>
<dbReference type="PANTHER" id="PTHR33273">
    <property type="entry name" value="DOMAIN-CONTAINING PROTEIN, PUTATIVE-RELATED"/>
    <property type="match status" value="1"/>
</dbReference>
<gene>
    <name evidence="2" type="ORF">AVEN_271361_1</name>
</gene>
<comment type="caution">
    <text evidence="2">The sequence shown here is derived from an EMBL/GenBank/DDBJ whole genome shotgun (WGS) entry which is preliminary data.</text>
</comment>
<dbReference type="AlphaFoldDB" id="A0A4Y2LVW4"/>
<evidence type="ECO:0000313" key="2">
    <source>
        <dbReference type="EMBL" id="GBN18213.1"/>
    </source>
</evidence>
<dbReference type="InterPro" id="IPR005135">
    <property type="entry name" value="Endo/exonuclease/phosphatase"/>
</dbReference>
<dbReference type="InterPro" id="IPR036691">
    <property type="entry name" value="Endo/exonu/phosph_ase_sf"/>
</dbReference>
<dbReference type="Gene3D" id="3.60.10.10">
    <property type="entry name" value="Endonuclease/exonuclease/phosphatase"/>
    <property type="match status" value="1"/>
</dbReference>
<reference evidence="2 3" key="1">
    <citation type="journal article" date="2019" name="Sci. Rep.">
        <title>Orb-weaving spider Araneus ventricosus genome elucidates the spidroin gene catalogue.</title>
        <authorList>
            <person name="Kono N."/>
            <person name="Nakamura H."/>
            <person name="Ohtoshi R."/>
            <person name="Moran D.A.P."/>
            <person name="Shinohara A."/>
            <person name="Yoshida Y."/>
            <person name="Fujiwara M."/>
            <person name="Mori M."/>
            <person name="Tomita M."/>
            <person name="Arakawa K."/>
        </authorList>
    </citation>
    <scope>NUCLEOTIDE SEQUENCE [LARGE SCALE GENOMIC DNA]</scope>
</reference>
<proteinExistence type="predicted"/>
<dbReference type="EMBL" id="BGPR01006350">
    <property type="protein sequence ID" value="GBN18213.1"/>
    <property type="molecule type" value="Genomic_DNA"/>
</dbReference>
<evidence type="ECO:0000313" key="3">
    <source>
        <dbReference type="Proteomes" id="UP000499080"/>
    </source>
</evidence>
<keyword evidence="3" id="KW-1185">Reference proteome</keyword>
<evidence type="ECO:0000259" key="1">
    <source>
        <dbReference type="Pfam" id="PF14529"/>
    </source>
</evidence>
<feature type="domain" description="Endonuclease/exonuclease/phosphatase" evidence="1">
    <location>
        <begin position="67"/>
        <end position="144"/>
    </location>
</feature>
<organism evidence="2 3">
    <name type="scientific">Araneus ventricosus</name>
    <name type="common">Orbweaver spider</name>
    <name type="synonym">Epeira ventricosa</name>
    <dbReference type="NCBI Taxonomy" id="182803"/>
    <lineage>
        <taxon>Eukaryota</taxon>
        <taxon>Metazoa</taxon>
        <taxon>Ecdysozoa</taxon>
        <taxon>Arthropoda</taxon>
        <taxon>Chelicerata</taxon>
        <taxon>Arachnida</taxon>
        <taxon>Araneae</taxon>
        <taxon>Araneomorphae</taxon>
        <taxon>Entelegynae</taxon>
        <taxon>Araneoidea</taxon>
        <taxon>Araneidae</taxon>
        <taxon>Araneus</taxon>
    </lineage>
</organism>
<protein>
    <recommendedName>
        <fullName evidence="1">Endonuclease/exonuclease/phosphatase domain-containing protein</fullName>
    </recommendedName>
</protein>
<sequence>MTIETLPQYTSAKSKVTEFPTGIRKHFYDYKPITVFLMSNSEIKVFPLNILKKLVGIEIELSGEKFLMISLYCPPSEELGENINEISTLLLRFSEEMTVILGGFNSKSSIWGPRNVDKRGNIVHELINQFDLVVINDSDSLPSFNGP</sequence>
<accession>A0A4Y2LVW4</accession>
<dbReference type="GO" id="GO:0003824">
    <property type="term" value="F:catalytic activity"/>
    <property type="evidence" value="ECO:0007669"/>
    <property type="project" value="InterPro"/>
</dbReference>